<protein>
    <recommendedName>
        <fullName evidence="4">Glycosyltransferase RgtA/B/C/D-like domain-containing protein</fullName>
    </recommendedName>
</protein>
<feature type="transmembrane region" description="Helical" evidence="1">
    <location>
        <begin position="72"/>
        <end position="100"/>
    </location>
</feature>
<keyword evidence="1" id="KW-1133">Transmembrane helix</keyword>
<evidence type="ECO:0000313" key="3">
    <source>
        <dbReference type="Proteomes" id="UP000461880"/>
    </source>
</evidence>
<feature type="transmembrane region" description="Helical" evidence="1">
    <location>
        <begin position="120"/>
        <end position="140"/>
    </location>
</feature>
<evidence type="ECO:0008006" key="4">
    <source>
        <dbReference type="Google" id="ProtNLM"/>
    </source>
</evidence>
<dbReference type="Proteomes" id="UP000461880">
    <property type="component" value="Unassembled WGS sequence"/>
</dbReference>
<organism evidence="2 3">
    <name type="scientific">Stecheria intestinalis</name>
    <dbReference type="NCBI Taxonomy" id="2606630"/>
    <lineage>
        <taxon>Bacteria</taxon>
        <taxon>Bacillati</taxon>
        <taxon>Bacillota</taxon>
        <taxon>Erysipelotrichia</taxon>
        <taxon>Erysipelotrichales</taxon>
        <taxon>Erysipelotrichaceae</taxon>
        <taxon>Stecheria</taxon>
    </lineage>
</organism>
<feature type="transmembrane region" description="Helical" evidence="1">
    <location>
        <begin position="270"/>
        <end position="292"/>
    </location>
</feature>
<gene>
    <name evidence="2" type="ORF">FYJ51_04520</name>
</gene>
<feature type="transmembrane region" description="Helical" evidence="1">
    <location>
        <begin position="171"/>
        <end position="201"/>
    </location>
</feature>
<accession>A0A7X2NRC4</accession>
<dbReference type="AlphaFoldDB" id="A0A7X2NRC4"/>
<feature type="transmembrane region" description="Helical" evidence="1">
    <location>
        <begin position="213"/>
        <end position="234"/>
    </location>
</feature>
<comment type="caution">
    <text evidence="2">The sequence shown here is derived from an EMBL/GenBank/DDBJ whole genome shotgun (WGS) entry which is preliminary data.</text>
</comment>
<feature type="transmembrane region" description="Helical" evidence="1">
    <location>
        <begin position="304"/>
        <end position="327"/>
    </location>
</feature>
<sequence length="481" mass="54648">MTIRKQKNEPREAAAVLLLTAFLCITVFSRSSFLYEQNPWSDANIFLTIGRGMLKGKQMYTDLFDHKGPLLYVLYAAAAMISDHSFIGVYLIELICLFWFLQECWKTLKLLHTEHPFPGLFLIAMVIVTAKAFSFGGGSVEELSLPLLMHCLYLSLKRILAEESFSKKDCFMIGILASAVFLMKFTLCGFFAGLAAALILYQAEQNRSRLLPCIMEALAGFLVPVLITVLLFALHGNLSDFLEVYFGYNLNQYPASAGILTRIYRMARAYFFYLKNNPVLILFSTIGLFAGIHEFHQKPEARNLLILTFLCWYFISFIGNIFIAYYILPMICFSVFLLPSASRKMNLKVMISLSAGLSVLCAYGSSNLRAIGRHGSVQQDFVTLIQSDDPGASYLMLEGYDQGFYLQGGEIPACRYFSAINSETEEMKQERLRCIEEKQIRYLISMDHELDLPGYDLIAQETGEYDGIDRVYRLYERKSSK</sequence>
<proteinExistence type="predicted"/>
<keyword evidence="3" id="KW-1185">Reference proteome</keyword>
<name>A0A7X2NRC4_9FIRM</name>
<evidence type="ECO:0000313" key="2">
    <source>
        <dbReference type="EMBL" id="MSS58166.1"/>
    </source>
</evidence>
<evidence type="ECO:0000256" key="1">
    <source>
        <dbReference type="SAM" id="Phobius"/>
    </source>
</evidence>
<reference evidence="2 3" key="1">
    <citation type="submission" date="2019-08" db="EMBL/GenBank/DDBJ databases">
        <title>In-depth cultivation of the pig gut microbiome towards novel bacterial diversity and tailored functional studies.</title>
        <authorList>
            <person name="Wylensek D."/>
            <person name="Hitch T.C.A."/>
            <person name="Clavel T."/>
        </authorList>
    </citation>
    <scope>NUCLEOTIDE SEQUENCE [LARGE SCALE GENOMIC DNA]</scope>
    <source>
        <strain evidence="2 3">Oil+RF-744-GAM-WT-6</strain>
    </source>
</reference>
<dbReference type="EMBL" id="VUMN01000007">
    <property type="protein sequence ID" value="MSS58166.1"/>
    <property type="molecule type" value="Genomic_DNA"/>
</dbReference>
<keyword evidence="1" id="KW-0472">Membrane</keyword>
<keyword evidence="1" id="KW-0812">Transmembrane</keyword>
<dbReference type="RefSeq" id="WP_154503776.1">
    <property type="nucleotide sequence ID" value="NZ_VUMN01000007.1"/>
</dbReference>